<evidence type="ECO:0000256" key="4">
    <source>
        <dbReference type="SAM" id="SignalP"/>
    </source>
</evidence>
<dbReference type="InterPro" id="IPR051601">
    <property type="entry name" value="Serine_prot/Carboxylest_S33"/>
</dbReference>
<feature type="chain" id="PRO_5031415391" evidence="4">
    <location>
        <begin position="26"/>
        <end position="491"/>
    </location>
</feature>
<dbReference type="Proteomes" id="UP000549971">
    <property type="component" value="Unassembled WGS sequence"/>
</dbReference>
<comment type="caution">
    <text evidence="6">The sequence shown here is derived from an EMBL/GenBank/DDBJ whole genome shotgun (WGS) entry which is preliminary data.</text>
</comment>
<feature type="domain" description="Peptidase S33 tripeptidyl aminopeptidase-like C-terminal" evidence="5">
    <location>
        <begin position="388"/>
        <end position="485"/>
    </location>
</feature>
<dbReference type="SUPFAM" id="SSF53474">
    <property type="entry name" value="alpha/beta-Hydrolases"/>
    <property type="match status" value="1"/>
</dbReference>
<dbReference type="InterPro" id="IPR013595">
    <property type="entry name" value="Pept_S33_TAP-like_C"/>
</dbReference>
<dbReference type="EMBL" id="JACHMY010000001">
    <property type="protein sequence ID" value="MBB5839490.1"/>
    <property type="molecule type" value="Genomic_DNA"/>
</dbReference>
<dbReference type="AlphaFoldDB" id="A0A7W9MXL7"/>
<proteinExistence type="inferred from homology"/>
<dbReference type="RefSeq" id="WP_184801198.1">
    <property type="nucleotide sequence ID" value="NZ_JACHMY010000001.1"/>
</dbReference>
<evidence type="ECO:0000256" key="3">
    <source>
        <dbReference type="ARBA" id="ARBA00022801"/>
    </source>
</evidence>
<gene>
    <name evidence="6" type="ORF">HDA39_006224</name>
</gene>
<name>A0A7W9MXL7_9ACTN</name>
<feature type="signal peptide" evidence="4">
    <location>
        <begin position="1"/>
        <end position="25"/>
    </location>
</feature>
<evidence type="ECO:0000313" key="7">
    <source>
        <dbReference type="Proteomes" id="UP000549971"/>
    </source>
</evidence>
<keyword evidence="3" id="KW-0378">Hydrolase</keyword>
<protein>
    <submittedName>
        <fullName evidence="6">Pimeloyl-ACP methyl ester carboxylesterase</fullName>
    </submittedName>
</protein>
<evidence type="ECO:0000259" key="5">
    <source>
        <dbReference type="Pfam" id="PF08386"/>
    </source>
</evidence>
<evidence type="ECO:0000256" key="2">
    <source>
        <dbReference type="ARBA" id="ARBA00022729"/>
    </source>
</evidence>
<dbReference type="PANTHER" id="PTHR43248:SF29">
    <property type="entry name" value="TRIPEPTIDYL AMINOPEPTIDASE"/>
    <property type="match status" value="1"/>
</dbReference>
<reference evidence="6 7" key="1">
    <citation type="submission" date="2020-08" db="EMBL/GenBank/DDBJ databases">
        <title>Sequencing the genomes of 1000 actinobacteria strains.</title>
        <authorList>
            <person name="Klenk H.-P."/>
        </authorList>
    </citation>
    <scope>NUCLEOTIDE SEQUENCE [LARGE SCALE GENOMIC DNA]</scope>
    <source>
        <strain evidence="6 7">DSM 28967</strain>
    </source>
</reference>
<keyword evidence="2 4" id="KW-0732">Signal</keyword>
<organism evidence="6 7">
    <name type="scientific">Kribbella italica</name>
    <dbReference type="NCBI Taxonomy" id="1540520"/>
    <lineage>
        <taxon>Bacteria</taxon>
        <taxon>Bacillati</taxon>
        <taxon>Actinomycetota</taxon>
        <taxon>Actinomycetes</taxon>
        <taxon>Propionibacteriales</taxon>
        <taxon>Kribbellaceae</taxon>
        <taxon>Kribbella</taxon>
    </lineage>
</organism>
<dbReference type="InterPro" id="IPR029058">
    <property type="entry name" value="AB_hydrolase_fold"/>
</dbReference>
<sequence length="491" mass="52680">MRRILTVALAATAVAAAAVPAVSMAAPPASTTKKLPSTVKWAPCPPDVVQYVPLECAKLDVPLDYRKPEGRQIEIALSRLASKDPSQRRGILLTNPGGPGVTGVDYPGLLARAGTSKDVLNAYDLVGFDPRGVGRSTPVSCDLTPAQQLRGAFAKYAHSAADVTREAAYAQTIAKQCTTSKTASMLPHITTANTARDMDRIREALGEPKASFLGASYGSYLGAVHTTLFPRTSDRVVIDSVLGPQGYDVNAMRGFGRGLEDRFPDFAAFVVAHPEYGLGKTPQQVKAKFFELARKLRAKPVEGMNETDFRAAAFGFLYGDATMPTLAKLWQDLDTGRPVTVPPATDNNTTMSARLHVICNDSRWPASVREYQRNVLVDRIKYPMLGAASANIGPCAFWPKQRIEPPVKITGRGPSNVLLVQNERDPGTPLAGAQKMRRALGDRATMVTVDGGGHGVYPFSKNTCGKNAVTTYLVTGERPAQDIACAAEPKK</sequence>
<dbReference type="GO" id="GO:0016787">
    <property type="term" value="F:hydrolase activity"/>
    <property type="evidence" value="ECO:0007669"/>
    <property type="project" value="UniProtKB-KW"/>
</dbReference>
<dbReference type="Gene3D" id="3.40.50.1820">
    <property type="entry name" value="alpha/beta hydrolase"/>
    <property type="match status" value="1"/>
</dbReference>
<comment type="similarity">
    <text evidence="1">Belongs to the peptidase S33 family.</text>
</comment>
<dbReference type="Pfam" id="PF08386">
    <property type="entry name" value="Abhydrolase_4"/>
    <property type="match status" value="1"/>
</dbReference>
<evidence type="ECO:0000256" key="1">
    <source>
        <dbReference type="ARBA" id="ARBA00010088"/>
    </source>
</evidence>
<accession>A0A7W9MXL7</accession>
<dbReference type="PANTHER" id="PTHR43248">
    <property type="entry name" value="2-SUCCINYL-6-HYDROXY-2,4-CYCLOHEXADIENE-1-CARBOXYLATE SYNTHASE"/>
    <property type="match status" value="1"/>
</dbReference>
<keyword evidence="7" id="KW-1185">Reference proteome</keyword>
<evidence type="ECO:0000313" key="6">
    <source>
        <dbReference type="EMBL" id="MBB5839490.1"/>
    </source>
</evidence>